<accession>A0ABR5F6Q8</accession>
<keyword evidence="1" id="KW-0812">Transmembrane</keyword>
<feature type="domain" description="CASPASE and TPR Repeat-Associated C-terminal" evidence="3">
    <location>
        <begin position="247"/>
        <end position="391"/>
    </location>
</feature>
<proteinExistence type="predicted"/>
<dbReference type="Pfam" id="PF20269">
    <property type="entry name" value="CATRA-N"/>
    <property type="match status" value="1"/>
</dbReference>
<evidence type="ECO:0000313" key="5">
    <source>
        <dbReference type="Proteomes" id="UP000035425"/>
    </source>
</evidence>
<protein>
    <recommendedName>
        <fullName evidence="6">CorA-like Mg2+ transporter protein</fullName>
    </recommendedName>
</protein>
<feature type="transmembrane region" description="Helical" evidence="1">
    <location>
        <begin position="501"/>
        <end position="524"/>
    </location>
</feature>
<evidence type="ECO:0000259" key="2">
    <source>
        <dbReference type="Pfam" id="PF20269"/>
    </source>
</evidence>
<comment type="caution">
    <text evidence="4">The sequence shown here is derived from an EMBL/GenBank/DDBJ whole genome shotgun (WGS) entry which is preliminary data.</text>
</comment>
<feature type="transmembrane region" description="Helical" evidence="1">
    <location>
        <begin position="426"/>
        <end position="448"/>
    </location>
</feature>
<keyword evidence="1" id="KW-1133">Transmembrane helix</keyword>
<dbReference type="NCBIfam" id="NF038357">
    <property type="entry name" value="BN6_48550_fam"/>
    <property type="match status" value="1"/>
</dbReference>
<dbReference type="Pfam" id="PF20270">
    <property type="entry name" value="CATRA-C"/>
    <property type="match status" value="1"/>
</dbReference>
<feature type="transmembrane region" description="Helical" evidence="1">
    <location>
        <begin position="536"/>
        <end position="556"/>
    </location>
</feature>
<dbReference type="Proteomes" id="UP000035425">
    <property type="component" value="Unassembled WGS sequence"/>
</dbReference>
<name>A0ABR5F6Q8_9ACTN</name>
<evidence type="ECO:0000256" key="1">
    <source>
        <dbReference type="SAM" id="Phobius"/>
    </source>
</evidence>
<reference evidence="4 5" key="1">
    <citation type="submission" date="2014-12" db="EMBL/GenBank/DDBJ databases">
        <title>Frankia sp. BMG5.1 draft genome.</title>
        <authorList>
            <person name="Gtari M."/>
            <person name="Ghodhbane-Gtari F."/>
            <person name="Nouioui I."/>
            <person name="Ktari A."/>
            <person name="Hezbri K."/>
            <person name="Mimouni W."/>
            <person name="Sbissi I."/>
            <person name="Ayari A."/>
            <person name="Yamanaka T."/>
            <person name="Normand P."/>
            <person name="Tisa L.S."/>
            <person name="Boudabous A."/>
        </authorList>
    </citation>
    <scope>NUCLEOTIDE SEQUENCE [LARGE SCALE GENOMIC DNA]</scope>
    <source>
        <strain evidence="4 5">BMG5.1</strain>
    </source>
</reference>
<keyword evidence="1" id="KW-0472">Membrane</keyword>
<dbReference type="InterPro" id="IPR046923">
    <property type="entry name" value="CATRA-C"/>
</dbReference>
<evidence type="ECO:0000313" key="4">
    <source>
        <dbReference type="EMBL" id="KLL12415.1"/>
    </source>
</evidence>
<feature type="domain" description="CASPASE and TPR Repeat-Associated N-terminal" evidence="2">
    <location>
        <begin position="11"/>
        <end position="242"/>
    </location>
</feature>
<feature type="transmembrane region" description="Helical" evidence="1">
    <location>
        <begin position="460"/>
        <end position="480"/>
    </location>
</feature>
<dbReference type="InterPro" id="IPR046922">
    <property type="entry name" value="CATRA-N"/>
</dbReference>
<evidence type="ECO:0000259" key="3">
    <source>
        <dbReference type="Pfam" id="PF20270"/>
    </source>
</evidence>
<keyword evidence="5" id="KW-1185">Reference proteome</keyword>
<organism evidence="4 5">
    <name type="scientific">Protofrankia coriariae</name>
    <dbReference type="NCBI Taxonomy" id="1562887"/>
    <lineage>
        <taxon>Bacteria</taxon>
        <taxon>Bacillati</taxon>
        <taxon>Actinomycetota</taxon>
        <taxon>Actinomycetes</taxon>
        <taxon>Frankiales</taxon>
        <taxon>Frankiaceae</taxon>
        <taxon>Protofrankia</taxon>
    </lineage>
</organism>
<sequence length="564" mass="61352">MNDLPALTDHELVVHLFAPAEGTTGIGAYRELRRIWSACTGELAMHKEITATLPTAPPIDPDLLTEGPIAACEAAGDGVIQAIFRRERDTFCLSLVLDPANPVSWADLDRRWSRIVAGSADSLSDTEDFLFGEARLYLAQSHRIPADVHHASPGCVPPGDTAGGTGLGGMSRELAAAVRAAMPGDVAGPWWRDGVLVPTGFAVWEAVERRSPDADARAVRRIAAVAAHGDGDALSEWTWTPGGLRLPAFPRYLLHAARIRYQIRVWSVEQPELRRIRRETDEVISDLLRRLGTGTGDGSGDVDEVSDAELFDGLQRLTRLELNDAGLTLGSTRLREIRRTVEIARANMAKRLPWTAAAAGGLFADDRELASWFDEQLDDDSSYAEATRERARVVSTIVERVIRRRQQQRSGELQDMEDTLYQRQEWFTRVQTMAIGVVGMVLTAVQTFGYQLPLPGPTQAPMIVLLGAVTLLLSSVVFRYRHPSRHPDPSHSPERSRMASLGWLEPVAVGCSGAAGVWLAISWISYDLGSLASPAWTAGPAGGAFALCTAGAACFARRRATTTP</sequence>
<dbReference type="RefSeq" id="WP_047221969.1">
    <property type="nucleotide sequence ID" value="NZ_JWIO01000005.1"/>
</dbReference>
<dbReference type="EMBL" id="JWIO01000005">
    <property type="protein sequence ID" value="KLL12415.1"/>
    <property type="molecule type" value="Genomic_DNA"/>
</dbReference>
<gene>
    <name evidence="4" type="ORF">FrCorBMG51_05315</name>
</gene>
<evidence type="ECO:0008006" key="6">
    <source>
        <dbReference type="Google" id="ProtNLM"/>
    </source>
</evidence>